<evidence type="ECO:0000313" key="3">
    <source>
        <dbReference type="EMBL" id="KAJ3785322.1"/>
    </source>
</evidence>
<feature type="compositionally biased region" description="Polar residues" evidence="1">
    <location>
        <begin position="467"/>
        <end position="477"/>
    </location>
</feature>
<feature type="compositionally biased region" description="Basic and acidic residues" evidence="1">
    <location>
        <begin position="418"/>
        <end position="432"/>
    </location>
</feature>
<keyword evidence="2" id="KW-0472">Membrane</keyword>
<keyword evidence="2" id="KW-0812">Transmembrane</keyword>
<evidence type="ECO:0000256" key="1">
    <source>
        <dbReference type="SAM" id="MobiDB-lite"/>
    </source>
</evidence>
<proteinExistence type="predicted"/>
<evidence type="ECO:0000256" key="2">
    <source>
        <dbReference type="SAM" id="Phobius"/>
    </source>
</evidence>
<comment type="caution">
    <text evidence="3">The sequence shown here is derived from an EMBL/GenBank/DDBJ whole genome shotgun (WGS) entry which is preliminary data.</text>
</comment>
<dbReference type="Proteomes" id="UP001163798">
    <property type="component" value="Unassembled WGS sequence"/>
</dbReference>
<organism evidence="3 4">
    <name type="scientific">Lentinula aff. detonsa</name>
    <dbReference type="NCBI Taxonomy" id="2804958"/>
    <lineage>
        <taxon>Eukaryota</taxon>
        <taxon>Fungi</taxon>
        <taxon>Dikarya</taxon>
        <taxon>Basidiomycota</taxon>
        <taxon>Agaricomycotina</taxon>
        <taxon>Agaricomycetes</taxon>
        <taxon>Agaricomycetidae</taxon>
        <taxon>Agaricales</taxon>
        <taxon>Marasmiineae</taxon>
        <taxon>Omphalotaceae</taxon>
        <taxon>Lentinula</taxon>
    </lineage>
</organism>
<evidence type="ECO:0000313" key="4">
    <source>
        <dbReference type="Proteomes" id="UP001163798"/>
    </source>
</evidence>
<keyword evidence="4" id="KW-1185">Reference proteome</keyword>
<feature type="region of interest" description="Disordered" evidence="1">
    <location>
        <begin position="397"/>
        <end position="477"/>
    </location>
</feature>
<accession>A0AA38KW48</accession>
<feature type="transmembrane region" description="Helical" evidence="2">
    <location>
        <begin position="69"/>
        <end position="90"/>
    </location>
</feature>
<dbReference type="AlphaFoldDB" id="A0AA38KW48"/>
<protein>
    <submittedName>
        <fullName evidence="3">Uncharacterized protein</fullName>
    </submittedName>
</protein>
<name>A0AA38KW48_9AGAR</name>
<reference evidence="3" key="1">
    <citation type="submission" date="2022-08" db="EMBL/GenBank/DDBJ databases">
        <authorList>
            <consortium name="DOE Joint Genome Institute"/>
            <person name="Min B."/>
            <person name="Riley R."/>
            <person name="Sierra-Patev S."/>
            <person name="Naranjo-Ortiz M."/>
            <person name="Looney B."/>
            <person name="Konkel Z."/>
            <person name="Slot J.C."/>
            <person name="Sakamoto Y."/>
            <person name="Steenwyk J.L."/>
            <person name="Rokas A."/>
            <person name="Carro J."/>
            <person name="Camarero S."/>
            <person name="Ferreira P."/>
            <person name="Molpeceres G."/>
            <person name="Ruiz-Duenas F.J."/>
            <person name="Serrano A."/>
            <person name="Henrissat B."/>
            <person name="Drula E."/>
            <person name="Hughes K.W."/>
            <person name="Mata J.L."/>
            <person name="Ishikawa N.K."/>
            <person name="Vargas-Isla R."/>
            <person name="Ushijima S."/>
            <person name="Smith C.A."/>
            <person name="Ahrendt S."/>
            <person name="Andreopoulos W."/>
            <person name="He G."/>
            <person name="Labutti K."/>
            <person name="Lipzen A."/>
            <person name="Ng V."/>
            <person name="Sandor L."/>
            <person name="Barry K."/>
            <person name="Martinez A.T."/>
            <person name="Xiao Y."/>
            <person name="Gibbons J.G."/>
            <person name="Terashima K."/>
            <person name="Hibbett D.S."/>
            <person name="Grigoriev I.V."/>
        </authorList>
    </citation>
    <scope>NUCLEOTIDE SEQUENCE</scope>
    <source>
        <strain evidence="3">TFB10291</strain>
    </source>
</reference>
<gene>
    <name evidence="3" type="ORF">GGU10DRAFT_5428</name>
</gene>
<dbReference type="EMBL" id="MU793345">
    <property type="protein sequence ID" value="KAJ3785322.1"/>
    <property type="molecule type" value="Genomic_DNA"/>
</dbReference>
<sequence>MTYVYLYEKRRQVRRYKPPTQNLFCWPEKSSHPCSRKRRLCASTLPCKSSKVTQRCCIMCLRLSHLFRLYPLYLLLAAALLGVAVVASPVPRANTATAQRRSILLRIGHYDWEHRKWEQNCDSTTGQCLKVLCIGDSHCFGYTPTNVLEEISPQTIQRLQETKIKHALYRTIKAHVYPSLFDRAQQSLYESLSSVATLQAAIKGRIRIENDESCIRAILDLMVEKGIVTEYDDRKSLEENLKPVLTRTISKLRFGFYDWSKHSWVGNKGGIKPNFLCLPCSRMCLGFDEQGSTVREIEPQYYPISTDKRNIDPNRHPTLVYKFDNQKLGDWSDPDHKDRTLVQFLENTGDLKKAAGGDIKDPESYIRAVLRYLSLDSVGIIRGYDSTKPLSDLVKVPKRKNDVDGQDVGDGEIKHKKGGDGQDVRDSVDRTEVNNSGLVQETGRLAHGDGQEVRGGQEVGDGRDNRTANNAGTEVNNSGIVQDTSRLAHSASKSASIHNLIN</sequence>
<keyword evidence="2" id="KW-1133">Transmembrane helix</keyword>